<evidence type="ECO:0000313" key="2">
    <source>
        <dbReference type="EMBL" id="KAK9426447.1"/>
    </source>
</evidence>
<dbReference type="SUPFAM" id="SSF56112">
    <property type="entry name" value="Protein kinase-like (PK-like)"/>
    <property type="match status" value="1"/>
</dbReference>
<accession>A0ABR2VHT3</accession>
<dbReference type="InterPro" id="IPR002575">
    <property type="entry name" value="Aminoglycoside_PTrfase"/>
</dbReference>
<dbReference type="Proteomes" id="UP001408356">
    <property type="component" value="Unassembled WGS sequence"/>
</dbReference>
<evidence type="ECO:0000259" key="1">
    <source>
        <dbReference type="Pfam" id="PF01636"/>
    </source>
</evidence>
<dbReference type="PANTHER" id="PTHR21310:SF15">
    <property type="entry name" value="AMINOGLYCOSIDE PHOSPHOTRANSFERASE DOMAIN-CONTAINING PROTEIN"/>
    <property type="match status" value="1"/>
</dbReference>
<dbReference type="InterPro" id="IPR051678">
    <property type="entry name" value="AGP_Transferase"/>
</dbReference>
<comment type="caution">
    <text evidence="2">The sequence shown here is derived from an EMBL/GenBank/DDBJ whole genome shotgun (WGS) entry which is preliminary data.</text>
</comment>
<dbReference type="InterPro" id="IPR011009">
    <property type="entry name" value="Kinase-like_dom_sf"/>
</dbReference>
<dbReference type="Pfam" id="PF01636">
    <property type="entry name" value="APH"/>
    <property type="match status" value="1"/>
</dbReference>
<proteinExistence type="predicted"/>
<reference evidence="2 3" key="1">
    <citation type="journal article" date="2024" name="J. Plant Pathol.">
        <title>Sequence and assembly of the genome of Seiridium unicorne, isolate CBS 538.82, causal agent of cypress canker disease.</title>
        <authorList>
            <person name="Scali E."/>
            <person name="Rocca G.D."/>
            <person name="Danti R."/>
            <person name="Garbelotto M."/>
            <person name="Barberini S."/>
            <person name="Baroncelli R."/>
            <person name="Emiliani G."/>
        </authorList>
    </citation>
    <scope>NUCLEOTIDE SEQUENCE [LARGE SCALE GENOMIC DNA]</scope>
    <source>
        <strain evidence="2 3">BM-138-508</strain>
    </source>
</reference>
<feature type="domain" description="Aminoglycoside phosphotransferase" evidence="1">
    <location>
        <begin position="68"/>
        <end position="322"/>
    </location>
</feature>
<dbReference type="PANTHER" id="PTHR21310">
    <property type="entry name" value="AMINOGLYCOSIDE PHOSPHOTRANSFERASE-RELATED-RELATED"/>
    <property type="match status" value="1"/>
</dbReference>
<name>A0ABR2VHT3_9PEZI</name>
<protein>
    <submittedName>
        <fullName evidence="2">Aminoglycoside phosphotransferase domain-containing protein</fullName>
    </submittedName>
</protein>
<evidence type="ECO:0000313" key="3">
    <source>
        <dbReference type="Proteomes" id="UP001408356"/>
    </source>
</evidence>
<dbReference type="EMBL" id="JARVKF010000002">
    <property type="protein sequence ID" value="KAK9426447.1"/>
    <property type="molecule type" value="Genomic_DNA"/>
</dbReference>
<organism evidence="2 3">
    <name type="scientific">Seiridium unicorne</name>
    <dbReference type="NCBI Taxonomy" id="138068"/>
    <lineage>
        <taxon>Eukaryota</taxon>
        <taxon>Fungi</taxon>
        <taxon>Dikarya</taxon>
        <taxon>Ascomycota</taxon>
        <taxon>Pezizomycotina</taxon>
        <taxon>Sordariomycetes</taxon>
        <taxon>Xylariomycetidae</taxon>
        <taxon>Amphisphaeriales</taxon>
        <taxon>Sporocadaceae</taxon>
        <taxon>Seiridium</taxon>
    </lineage>
</organism>
<gene>
    <name evidence="2" type="ORF">SUNI508_02888</name>
</gene>
<sequence length="431" mass="48636">MDQTPENRKTFIKALLKESFNREVIELSSLGRDSNNFVYQIDLSVDNTGNAPPAVDRLKPGTIPLPTNIRKAVIRISNPLALVNHETRVENEVAAMTLMRDALSSLTDQLVPQVYDWASSSNSNSILGFILQEYKSGVGLDKAFGYAGNNEIKGLAEGKKRWILRQIAEVLKLIQTYRLPTSIQGYGGLRFNETGQIVTGPTTIPYGGPFKTLQEMYTQALKNQLQEADRNHIVRGWREAEGNLRERLDRLARDQGGIAKIVEENSVQRPTLVHGDFDIFNMLFDNESYCLTALLDFDFVHVATPAEEFFYSMASLGHLLLGPLEEGEEQQWVKYLLGEGDESLATKEDGEGIPWGTMKLVSDEFAEAGVMRPQDIKGVGELAGVRWFLEDVFPPYFASPGWLKKRTPEKIEKIRSQREARIREYLARWGY</sequence>
<dbReference type="Gene3D" id="3.90.1200.10">
    <property type="match status" value="1"/>
</dbReference>
<keyword evidence="3" id="KW-1185">Reference proteome</keyword>